<dbReference type="SMART" id="SM00977">
    <property type="entry name" value="TilS_C"/>
    <property type="match status" value="1"/>
</dbReference>
<dbReference type="PANTHER" id="PTHR43033">
    <property type="entry name" value="TRNA(ILE)-LYSIDINE SYNTHASE-RELATED"/>
    <property type="match status" value="1"/>
</dbReference>
<dbReference type="PANTHER" id="PTHR43033:SF1">
    <property type="entry name" value="TRNA(ILE)-LYSIDINE SYNTHASE-RELATED"/>
    <property type="match status" value="1"/>
</dbReference>
<evidence type="ECO:0000256" key="3">
    <source>
        <dbReference type="ARBA" id="ARBA00022598"/>
    </source>
</evidence>
<comment type="catalytic activity">
    <reaction evidence="7 8">
        <text>cytidine(34) in tRNA(Ile2) + L-lysine + ATP = lysidine(34) in tRNA(Ile2) + AMP + diphosphate + H(+)</text>
        <dbReference type="Rhea" id="RHEA:43744"/>
        <dbReference type="Rhea" id="RHEA-COMP:10625"/>
        <dbReference type="Rhea" id="RHEA-COMP:10670"/>
        <dbReference type="ChEBI" id="CHEBI:15378"/>
        <dbReference type="ChEBI" id="CHEBI:30616"/>
        <dbReference type="ChEBI" id="CHEBI:32551"/>
        <dbReference type="ChEBI" id="CHEBI:33019"/>
        <dbReference type="ChEBI" id="CHEBI:82748"/>
        <dbReference type="ChEBI" id="CHEBI:83665"/>
        <dbReference type="ChEBI" id="CHEBI:456215"/>
        <dbReference type="EC" id="6.3.4.19"/>
    </reaction>
</comment>
<dbReference type="EC" id="6.3.4.19" evidence="8"/>
<evidence type="ECO:0000256" key="8">
    <source>
        <dbReference type="HAMAP-Rule" id="MF_01161"/>
    </source>
</evidence>
<dbReference type="InterPro" id="IPR012796">
    <property type="entry name" value="Lysidine-tRNA-synth_C"/>
</dbReference>
<comment type="subcellular location">
    <subcellularLocation>
        <location evidence="1 8">Cytoplasm</location>
    </subcellularLocation>
</comment>
<dbReference type="HOGENOM" id="CLU_018869_0_1_9"/>
<proteinExistence type="inferred from homology"/>
<dbReference type="NCBIfam" id="TIGR02432">
    <property type="entry name" value="lysidine_TilS_N"/>
    <property type="match status" value="1"/>
</dbReference>
<name>E0RVV5_BUTPB</name>
<evidence type="ECO:0000256" key="4">
    <source>
        <dbReference type="ARBA" id="ARBA00022694"/>
    </source>
</evidence>
<dbReference type="Gene3D" id="3.30.465.60">
    <property type="match status" value="1"/>
</dbReference>
<evidence type="ECO:0000259" key="9">
    <source>
        <dbReference type="SMART" id="SM00977"/>
    </source>
</evidence>
<dbReference type="GO" id="GO:0005524">
    <property type="term" value="F:ATP binding"/>
    <property type="evidence" value="ECO:0007669"/>
    <property type="project" value="UniProtKB-UniRule"/>
</dbReference>
<dbReference type="GO" id="GO:0005737">
    <property type="term" value="C:cytoplasm"/>
    <property type="evidence" value="ECO:0007669"/>
    <property type="project" value="UniProtKB-SubCell"/>
</dbReference>
<dbReference type="GO" id="GO:0006400">
    <property type="term" value="P:tRNA modification"/>
    <property type="evidence" value="ECO:0007669"/>
    <property type="project" value="UniProtKB-UniRule"/>
</dbReference>
<evidence type="ECO:0000313" key="11">
    <source>
        <dbReference type="Proteomes" id="UP000001299"/>
    </source>
</evidence>
<dbReference type="eggNOG" id="COG0037">
    <property type="taxonomic scope" value="Bacteria"/>
</dbReference>
<dbReference type="InterPro" id="IPR011063">
    <property type="entry name" value="TilS/TtcA_N"/>
</dbReference>
<dbReference type="Pfam" id="PF01171">
    <property type="entry name" value="ATP_bind_3"/>
    <property type="match status" value="1"/>
</dbReference>
<evidence type="ECO:0000313" key="10">
    <source>
        <dbReference type="EMBL" id="ADL35637.1"/>
    </source>
</evidence>
<dbReference type="SUPFAM" id="SSF52402">
    <property type="entry name" value="Adenine nucleotide alpha hydrolases-like"/>
    <property type="match status" value="1"/>
</dbReference>
<comment type="similarity">
    <text evidence="8">Belongs to the tRNA(Ile)-lysidine synthase family.</text>
</comment>
<gene>
    <name evidence="8 10" type="primary">tilS</name>
    <name evidence="10" type="ordered locus">bpr_I2907</name>
</gene>
<dbReference type="SUPFAM" id="SSF82829">
    <property type="entry name" value="MesJ substrate recognition domain-like"/>
    <property type="match status" value="1"/>
</dbReference>
<dbReference type="STRING" id="515622.bpr_I2907"/>
<dbReference type="InterPro" id="IPR012094">
    <property type="entry name" value="tRNA_Ile_lys_synt"/>
</dbReference>
<keyword evidence="4 8" id="KW-0819">tRNA processing</keyword>
<protein>
    <recommendedName>
        <fullName evidence="8">tRNA(Ile)-lysidine synthase</fullName>
        <ecNumber evidence="8">6.3.4.19</ecNumber>
    </recommendedName>
    <alternativeName>
        <fullName evidence="8">tRNA(Ile)-2-lysyl-cytidine synthase</fullName>
    </alternativeName>
    <alternativeName>
        <fullName evidence="8">tRNA(Ile)-lysidine synthetase</fullName>
    </alternativeName>
</protein>
<dbReference type="GO" id="GO:0032267">
    <property type="term" value="F:tRNA(Ile)-lysidine synthase activity"/>
    <property type="evidence" value="ECO:0007669"/>
    <property type="project" value="UniProtKB-EC"/>
</dbReference>
<sequence length="475" mass="53742">MNKFENKVYDFIRANNMIDPGSTVLAGFSGGADSTALMLTLCSLSKVLNIKLVAVHVNHGIREEAIEDETFVKNFCEEHDIECVVYKKDIPKLSKKWKMTEEEAGRRARYEAFTETAKKHGTSIIAVAHHQNDVAETLLMNLIRGSGLHGAGAIRPVRGNIIRPFLCVDRAEIEKYLKGKRQLFCHDKTNDENIHTRNIIRNILIPKMEKEVNKKAVAHLCRAAIEFAKADGYIQDEAEKVYHRVATEKEGNVVINLTDYRQEDDAIKSGVILRSLESLTPSRKDITSAHIDSILILAEGTSGTQTVDLPYNLEAVRSYDKLTIGIKDTKNSSYSEKEFEIPSNLDVGDELEFEIPNLGIAHIRVLQYNGGKLFPSAAYTKWFDYDRIQRAVFRRRKPEDYILLEQEQTLHKKKIGKLMTDEKVPITIRDEVYLLTDGSNVLWVPGVRMSGAYKINNKTGRILEINIDNGGFFNG</sequence>
<evidence type="ECO:0000256" key="7">
    <source>
        <dbReference type="ARBA" id="ARBA00048539"/>
    </source>
</evidence>
<dbReference type="EMBL" id="CP001810">
    <property type="protein sequence ID" value="ADL35637.1"/>
    <property type="molecule type" value="Genomic_DNA"/>
</dbReference>
<dbReference type="InterPro" id="IPR012795">
    <property type="entry name" value="tRNA_Ile_lys_synt_N"/>
</dbReference>
<comment type="function">
    <text evidence="8">Ligates lysine onto the cytidine present at position 34 of the AUA codon-specific tRNA(Ile) that contains the anticodon CAU, in an ATP-dependent manner. Cytidine is converted to lysidine, thus changing the amino acid specificity of the tRNA from methionine to isoleucine.</text>
</comment>
<evidence type="ECO:0000256" key="6">
    <source>
        <dbReference type="ARBA" id="ARBA00022840"/>
    </source>
</evidence>
<dbReference type="HAMAP" id="MF_01161">
    <property type="entry name" value="tRNA_Ile_lys_synt"/>
    <property type="match status" value="1"/>
</dbReference>
<dbReference type="KEGG" id="bpb:bpr_I2907"/>
<feature type="binding site" evidence="8">
    <location>
        <begin position="29"/>
        <end position="34"/>
    </location>
    <ligand>
        <name>ATP</name>
        <dbReference type="ChEBI" id="CHEBI:30616"/>
    </ligand>
</feature>
<keyword evidence="2 8" id="KW-0963">Cytoplasm</keyword>
<dbReference type="Proteomes" id="UP000001299">
    <property type="component" value="Chromosome 1"/>
</dbReference>
<keyword evidence="6 8" id="KW-0067">ATP-binding</keyword>
<dbReference type="AlphaFoldDB" id="E0RVV5"/>
<keyword evidence="3 8" id="KW-0436">Ligase</keyword>
<accession>E0RVV5</accession>
<dbReference type="Gene3D" id="3.40.50.620">
    <property type="entry name" value="HUPs"/>
    <property type="match status" value="1"/>
</dbReference>
<evidence type="ECO:0000256" key="5">
    <source>
        <dbReference type="ARBA" id="ARBA00022741"/>
    </source>
</evidence>
<organism evidence="10 11">
    <name type="scientific">Butyrivibrio proteoclasticus (strain ATCC 51982 / DSM 14932 / B316)</name>
    <name type="common">Clostridium proteoclasticum</name>
    <dbReference type="NCBI Taxonomy" id="515622"/>
    <lineage>
        <taxon>Bacteria</taxon>
        <taxon>Bacillati</taxon>
        <taxon>Bacillota</taxon>
        <taxon>Clostridia</taxon>
        <taxon>Lachnospirales</taxon>
        <taxon>Lachnospiraceae</taxon>
        <taxon>Butyrivibrio</taxon>
    </lineage>
</organism>
<comment type="domain">
    <text evidence="8">The N-terminal region contains the highly conserved SGGXDS motif, predicted to be a P-loop motif involved in ATP binding.</text>
</comment>
<evidence type="ECO:0000256" key="2">
    <source>
        <dbReference type="ARBA" id="ARBA00022490"/>
    </source>
</evidence>
<dbReference type="InterPro" id="IPR014729">
    <property type="entry name" value="Rossmann-like_a/b/a_fold"/>
</dbReference>
<dbReference type="Pfam" id="PF11734">
    <property type="entry name" value="TilS_C"/>
    <property type="match status" value="1"/>
</dbReference>
<dbReference type="CDD" id="cd01992">
    <property type="entry name" value="TilS_N"/>
    <property type="match status" value="1"/>
</dbReference>
<keyword evidence="11" id="KW-1185">Reference proteome</keyword>
<keyword evidence="5 8" id="KW-0547">Nucleotide-binding</keyword>
<evidence type="ECO:0000256" key="1">
    <source>
        <dbReference type="ARBA" id="ARBA00004496"/>
    </source>
</evidence>
<dbReference type="SUPFAM" id="SSF56037">
    <property type="entry name" value="PheT/TilS domain"/>
    <property type="match status" value="1"/>
</dbReference>
<dbReference type="RefSeq" id="WP_013282289.1">
    <property type="nucleotide sequence ID" value="NC_014387.1"/>
</dbReference>
<reference evidence="10 11" key="1">
    <citation type="journal article" date="2010" name="PLoS ONE">
        <title>The glycobiome of the rumen bacterium Butyrivibrio proteoclasticus B316(T) highlights adaptation to a polysaccharide-rich environment.</title>
        <authorList>
            <person name="Kelly W.J."/>
            <person name="Leahy S.C."/>
            <person name="Altermann E."/>
            <person name="Yeoman C.J."/>
            <person name="Dunne J.C."/>
            <person name="Kong Z."/>
            <person name="Pacheco D.M."/>
            <person name="Li D."/>
            <person name="Noel S.J."/>
            <person name="Moon C.D."/>
            <person name="Cookson A.L."/>
            <person name="Attwood G.T."/>
        </authorList>
    </citation>
    <scope>NUCLEOTIDE SEQUENCE [LARGE SCALE GENOMIC DNA]</scope>
    <source>
        <strain evidence="11">ATCC 51982 / DSM 14932 / B316</strain>
    </source>
</reference>
<feature type="domain" description="Lysidine-tRNA(Ile) synthetase C-terminal" evidence="9">
    <location>
        <begin position="391"/>
        <end position="465"/>
    </location>
</feature>